<gene>
    <name evidence="1" type="ORF">UFOVP267_3</name>
</gene>
<dbReference type="EMBL" id="LR796282">
    <property type="protein sequence ID" value="CAB4133976.1"/>
    <property type="molecule type" value="Genomic_DNA"/>
</dbReference>
<accession>A0A6J5LLT3</accession>
<protein>
    <submittedName>
        <fullName evidence="1">Uncharacterized protein</fullName>
    </submittedName>
</protein>
<organism evidence="1">
    <name type="scientific">uncultured Caudovirales phage</name>
    <dbReference type="NCBI Taxonomy" id="2100421"/>
    <lineage>
        <taxon>Viruses</taxon>
        <taxon>Duplodnaviria</taxon>
        <taxon>Heunggongvirae</taxon>
        <taxon>Uroviricota</taxon>
        <taxon>Caudoviricetes</taxon>
        <taxon>Peduoviridae</taxon>
        <taxon>Maltschvirus</taxon>
        <taxon>Maltschvirus maltsch</taxon>
    </lineage>
</organism>
<name>A0A6J5LLT3_9CAUD</name>
<evidence type="ECO:0000313" key="1">
    <source>
        <dbReference type="EMBL" id="CAB4133976.1"/>
    </source>
</evidence>
<sequence>MITINITKAKNIAHDARRTARSAEFALLDIKATIPSEATAAEAARQVVRDKYATMQTAIDAASTIDEIKAVMP</sequence>
<proteinExistence type="predicted"/>
<reference evidence="1" key="1">
    <citation type="submission" date="2020-04" db="EMBL/GenBank/DDBJ databases">
        <authorList>
            <person name="Chiriac C."/>
            <person name="Salcher M."/>
            <person name="Ghai R."/>
            <person name="Kavagutti S V."/>
        </authorList>
    </citation>
    <scope>NUCLEOTIDE SEQUENCE</scope>
</reference>